<evidence type="ECO:0000259" key="5">
    <source>
        <dbReference type="PROSITE" id="PS50893"/>
    </source>
</evidence>
<dbReference type="InterPro" id="IPR003593">
    <property type="entry name" value="AAA+_ATPase"/>
</dbReference>
<dbReference type="InterPro" id="IPR050763">
    <property type="entry name" value="ABC_transporter_ATP-binding"/>
</dbReference>
<name>A0A1M5ABF6_MARH1</name>
<dbReference type="PANTHER" id="PTHR42711">
    <property type="entry name" value="ABC TRANSPORTER ATP-BINDING PROTEIN"/>
    <property type="match status" value="1"/>
</dbReference>
<dbReference type="InterPro" id="IPR017871">
    <property type="entry name" value="ABC_transporter-like_CS"/>
</dbReference>
<evidence type="ECO:0000313" key="7">
    <source>
        <dbReference type="Proteomes" id="UP000184334"/>
    </source>
</evidence>
<dbReference type="RefSeq" id="WP_047266541.1">
    <property type="nucleotide sequence ID" value="NZ_FQUI01000056.1"/>
</dbReference>
<gene>
    <name evidence="6" type="ORF">SAMN02745164_02141</name>
</gene>
<proteinExistence type="inferred from homology"/>
<reference evidence="6" key="1">
    <citation type="submission" date="2016-11" db="EMBL/GenBank/DDBJ databases">
        <authorList>
            <person name="Varghese N."/>
            <person name="Submissions S."/>
        </authorList>
    </citation>
    <scope>NUCLEOTIDE SEQUENCE [LARGE SCALE GENOMIC DNA]</scope>
    <source>
        <strain evidence="6">DSM 16785</strain>
    </source>
</reference>
<comment type="similarity">
    <text evidence="1">Belongs to the ABC transporter superfamily.</text>
</comment>
<evidence type="ECO:0000256" key="1">
    <source>
        <dbReference type="ARBA" id="ARBA00005417"/>
    </source>
</evidence>
<dbReference type="AlphaFoldDB" id="A0A1M5ABF6"/>
<dbReference type="STRING" id="1122195.SAMN02745164_02141"/>
<dbReference type="CDD" id="cd03230">
    <property type="entry name" value="ABC_DR_subfamily_A"/>
    <property type="match status" value="1"/>
</dbReference>
<dbReference type="GO" id="GO:0016887">
    <property type="term" value="F:ATP hydrolysis activity"/>
    <property type="evidence" value="ECO:0007669"/>
    <property type="project" value="InterPro"/>
</dbReference>
<dbReference type="Pfam" id="PF00005">
    <property type="entry name" value="ABC_tran"/>
    <property type="match status" value="1"/>
</dbReference>
<evidence type="ECO:0000313" key="6">
    <source>
        <dbReference type="EMBL" id="SHF27232.1"/>
    </source>
</evidence>
<keyword evidence="7" id="KW-1185">Reference proteome</keyword>
<keyword evidence="2" id="KW-0813">Transport</keyword>
<evidence type="ECO:0000256" key="2">
    <source>
        <dbReference type="ARBA" id="ARBA00022448"/>
    </source>
</evidence>
<dbReference type="PANTHER" id="PTHR42711:SF5">
    <property type="entry name" value="ABC TRANSPORTER ATP-BINDING PROTEIN NATA"/>
    <property type="match status" value="1"/>
</dbReference>
<sequence>MEIIKFKGVKKRYYSGTEAIKGVDFSVRKGEIIGIIGPNGAGKTTLIKLILGLLKPTEGEIEIFGKDIKNIKKLERNKIGMVLDTPGLYDDLTIEENIKFWQKVYKKNNNEIWDLIDRWKLAEKKKTLIKKLSAGMRQKVAILNSLSHDPELVIMDEPTSNLDPEARRDIVDFLKGFKGTDKSLIITSHDLFDIERICTRIIFLRKGKVIVDGTLKEMKKALKIEDKVKIIVSQKIPERIIRENNINLSDEKTTIIPEEKVNEILEIFRKERINVKRIEDEKVTLEDMYISIVREDEENVGYN</sequence>
<dbReference type="PROSITE" id="PS00211">
    <property type="entry name" value="ABC_TRANSPORTER_1"/>
    <property type="match status" value="1"/>
</dbReference>
<dbReference type="SMART" id="SM00382">
    <property type="entry name" value="AAA"/>
    <property type="match status" value="1"/>
</dbReference>
<evidence type="ECO:0000256" key="4">
    <source>
        <dbReference type="ARBA" id="ARBA00022840"/>
    </source>
</evidence>
<evidence type="ECO:0000256" key="3">
    <source>
        <dbReference type="ARBA" id="ARBA00022741"/>
    </source>
</evidence>
<dbReference type="GO" id="GO:0005524">
    <property type="term" value="F:ATP binding"/>
    <property type="evidence" value="ECO:0007669"/>
    <property type="project" value="UniProtKB-KW"/>
</dbReference>
<dbReference type="OrthoDB" id="9804819at2"/>
<protein>
    <submittedName>
        <fullName evidence="6">ABC-2 type transport system ATP-binding protein</fullName>
    </submittedName>
</protein>
<dbReference type="Proteomes" id="UP000184334">
    <property type="component" value="Unassembled WGS sequence"/>
</dbReference>
<dbReference type="InterPro" id="IPR027417">
    <property type="entry name" value="P-loop_NTPase"/>
</dbReference>
<keyword evidence="4 6" id="KW-0067">ATP-binding</keyword>
<organism evidence="6 7">
    <name type="scientific">Marinitoga hydrogenitolerans (strain DSM 16785 / JCM 12826 / AT1271)</name>
    <dbReference type="NCBI Taxonomy" id="1122195"/>
    <lineage>
        <taxon>Bacteria</taxon>
        <taxon>Thermotogati</taxon>
        <taxon>Thermotogota</taxon>
        <taxon>Thermotogae</taxon>
        <taxon>Petrotogales</taxon>
        <taxon>Petrotogaceae</taxon>
        <taxon>Marinitoga</taxon>
    </lineage>
</organism>
<dbReference type="PROSITE" id="PS50893">
    <property type="entry name" value="ABC_TRANSPORTER_2"/>
    <property type="match status" value="1"/>
</dbReference>
<dbReference type="InterPro" id="IPR003439">
    <property type="entry name" value="ABC_transporter-like_ATP-bd"/>
</dbReference>
<feature type="domain" description="ABC transporter" evidence="5">
    <location>
        <begin position="4"/>
        <end position="231"/>
    </location>
</feature>
<dbReference type="Gene3D" id="3.40.50.300">
    <property type="entry name" value="P-loop containing nucleotide triphosphate hydrolases"/>
    <property type="match status" value="1"/>
</dbReference>
<accession>A0A1M5ABF6</accession>
<comment type="caution">
    <text evidence="6">The sequence shown here is derived from an EMBL/GenBank/DDBJ whole genome shotgun (WGS) entry which is preliminary data.</text>
</comment>
<dbReference type="EMBL" id="FQUI01000056">
    <property type="protein sequence ID" value="SHF27232.1"/>
    <property type="molecule type" value="Genomic_DNA"/>
</dbReference>
<keyword evidence="3" id="KW-0547">Nucleotide-binding</keyword>
<dbReference type="SUPFAM" id="SSF52540">
    <property type="entry name" value="P-loop containing nucleoside triphosphate hydrolases"/>
    <property type="match status" value="1"/>
</dbReference>